<feature type="compositionally biased region" description="Polar residues" evidence="1">
    <location>
        <begin position="142"/>
        <end position="151"/>
    </location>
</feature>
<sequence length="151" mass="16966">GFIYQRIFPSVNPPVPLEDKHSTPSSLSFRPLNPYLVSLCPQPPTPPILKTTDLYKPLTPPLFPHHRRFPKIACENLPTAVTTVLFSARRRWCRRAASVFSVLYPGYLHPPFDNSFGNGLSRYFPRPPPPPQTNPPLENDSGMLQGSFSIA</sequence>
<evidence type="ECO:0000256" key="1">
    <source>
        <dbReference type="SAM" id="MobiDB-lite"/>
    </source>
</evidence>
<accession>A0ABU6VXI0</accession>
<gene>
    <name evidence="2" type="ORF">PIB30_089073</name>
</gene>
<organism evidence="2 3">
    <name type="scientific">Stylosanthes scabra</name>
    <dbReference type="NCBI Taxonomy" id="79078"/>
    <lineage>
        <taxon>Eukaryota</taxon>
        <taxon>Viridiplantae</taxon>
        <taxon>Streptophyta</taxon>
        <taxon>Embryophyta</taxon>
        <taxon>Tracheophyta</taxon>
        <taxon>Spermatophyta</taxon>
        <taxon>Magnoliopsida</taxon>
        <taxon>eudicotyledons</taxon>
        <taxon>Gunneridae</taxon>
        <taxon>Pentapetalae</taxon>
        <taxon>rosids</taxon>
        <taxon>fabids</taxon>
        <taxon>Fabales</taxon>
        <taxon>Fabaceae</taxon>
        <taxon>Papilionoideae</taxon>
        <taxon>50 kb inversion clade</taxon>
        <taxon>dalbergioids sensu lato</taxon>
        <taxon>Dalbergieae</taxon>
        <taxon>Pterocarpus clade</taxon>
        <taxon>Stylosanthes</taxon>
    </lineage>
</organism>
<dbReference type="EMBL" id="JASCZI010152682">
    <property type="protein sequence ID" value="MED6176523.1"/>
    <property type="molecule type" value="Genomic_DNA"/>
</dbReference>
<dbReference type="Proteomes" id="UP001341840">
    <property type="component" value="Unassembled WGS sequence"/>
</dbReference>
<feature type="region of interest" description="Disordered" evidence="1">
    <location>
        <begin position="120"/>
        <end position="151"/>
    </location>
</feature>
<proteinExistence type="predicted"/>
<feature type="non-terminal residue" evidence="2">
    <location>
        <position position="1"/>
    </location>
</feature>
<evidence type="ECO:0000313" key="3">
    <source>
        <dbReference type="Proteomes" id="UP001341840"/>
    </source>
</evidence>
<feature type="compositionally biased region" description="Pro residues" evidence="1">
    <location>
        <begin position="125"/>
        <end position="134"/>
    </location>
</feature>
<comment type="caution">
    <text evidence="2">The sequence shown here is derived from an EMBL/GenBank/DDBJ whole genome shotgun (WGS) entry which is preliminary data.</text>
</comment>
<keyword evidence="3" id="KW-1185">Reference proteome</keyword>
<reference evidence="2 3" key="1">
    <citation type="journal article" date="2023" name="Plants (Basel)">
        <title>Bridging the Gap: Combining Genomics and Transcriptomics Approaches to Understand Stylosanthes scabra, an Orphan Legume from the Brazilian Caatinga.</title>
        <authorList>
            <person name="Ferreira-Neto J.R.C."/>
            <person name="da Silva M.D."/>
            <person name="Binneck E."/>
            <person name="de Melo N.F."/>
            <person name="da Silva R.H."/>
            <person name="de Melo A.L.T.M."/>
            <person name="Pandolfi V."/>
            <person name="Bustamante F.O."/>
            <person name="Brasileiro-Vidal A.C."/>
            <person name="Benko-Iseppon A.M."/>
        </authorList>
    </citation>
    <scope>NUCLEOTIDE SEQUENCE [LARGE SCALE GENOMIC DNA]</scope>
    <source>
        <tissue evidence="2">Leaves</tissue>
    </source>
</reference>
<name>A0ABU6VXI0_9FABA</name>
<evidence type="ECO:0000313" key="2">
    <source>
        <dbReference type="EMBL" id="MED6176523.1"/>
    </source>
</evidence>
<protein>
    <submittedName>
        <fullName evidence="2">Uncharacterized protein</fullName>
    </submittedName>
</protein>